<organism evidence="4 5">
    <name type="scientific">Micromonospora phaseoli</name>
    <dbReference type="NCBI Taxonomy" id="1144548"/>
    <lineage>
        <taxon>Bacteria</taxon>
        <taxon>Bacillati</taxon>
        <taxon>Actinomycetota</taxon>
        <taxon>Actinomycetes</taxon>
        <taxon>Micromonosporales</taxon>
        <taxon>Micromonosporaceae</taxon>
        <taxon>Micromonospora</taxon>
    </lineage>
</organism>
<feature type="domain" description="Carbamoyltransferase" evidence="2">
    <location>
        <begin position="35"/>
        <end position="357"/>
    </location>
</feature>
<sequence>MKVLGISGLHNSVDFKRRELPDLSEREYRIVQGLDSAAALVVDGVVRAAAAEERYTAQKATGSFPVHAIRDALRRAAITADEIDVVAHGFAHRAAELDLSDPYLASRYAEVYDPDVQLTWLRQEFPDVDWAGKLVPVPHHLAHAASAYYPSGYDDALVLVADGMGETESLTVAAGTGGKLEVLHRIPALHSIGTLYGVFTMYLGFDILMDEYKVMGLAAFGDRRAHFAQMSQLVKLLDGGTFTVAGLAADRNLRERETHRGVLAMLAERFGPPRTPGTPIEQRHRDVAAALQAVVELCLVHVLRHFRRETGLRDLCYAGGVALNCSANGVIARSRLFDRIFIPPGAGDDGSAVGAALYAQAQQDPATRFPAMSMPYWGTSFTDEEIGAAIGGRTDAVVRHVPERARLLAETAEALEAGEVVSWFQGAMEFGPRALGNRSILADPRDERMRDHINALIKRREDFRPFAPVVTVEAASTYFEIEPGDEERFRHMLFTTRTRSEHRASLGAVTHFDGTARVQVVTREGNPLLWELLTAFADRTGIPVLLNTSFNLRGQPIVRTPEIAVDTLLRGGLDRLVIGGYVVTPAKAGEERR</sequence>
<reference evidence="5" key="1">
    <citation type="submission" date="2016-10" db="EMBL/GenBank/DDBJ databases">
        <authorList>
            <person name="Varghese N."/>
            <person name="Submissions S."/>
        </authorList>
    </citation>
    <scope>NUCLEOTIDE SEQUENCE [LARGE SCALE GENOMIC DNA]</scope>
    <source>
        <strain evidence="5">CGMCC 4.7038</strain>
    </source>
</reference>
<dbReference type="OrthoDB" id="9780777at2"/>
<dbReference type="Gene3D" id="3.90.870.20">
    <property type="entry name" value="Carbamoyltransferase, C-terminal domain"/>
    <property type="match status" value="1"/>
</dbReference>
<protein>
    <submittedName>
        <fullName evidence="4">Carbamoyltransferase</fullName>
    </submittedName>
</protein>
<dbReference type="InterPro" id="IPR038152">
    <property type="entry name" value="Carbam_trans_C_sf"/>
</dbReference>
<dbReference type="EMBL" id="FNYV01000010">
    <property type="protein sequence ID" value="SEJ90929.1"/>
    <property type="molecule type" value="Genomic_DNA"/>
</dbReference>
<dbReference type="Gene3D" id="3.30.420.40">
    <property type="match status" value="2"/>
</dbReference>
<dbReference type="AlphaFoldDB" id="A0A1H7CMQ7"/>
<dbReference type="InterPro" id="IPR003696">
    <property type="entry name" value="Carbtransf_dom"/>
</dbReference>
<dbReference type="Pfam" id="PF16861">
    <property type="entry name" value="Carbam_trans_C"/>
    <property type="match status" value="1"/>
</dbReference>
<dbReference type="PANTHER" id="PTHR34847">
    <property type="entry name" value="NODULATION PROTEIN U"/>
    <property type="match status" value="1"/>
</dbReference>
<dbReference type="Pfam" id="PF02543">
    <property type="entry name" value="Carbam_trans_N"/>
    <property type="match status" value="1"/>
</dbReference>
<proteinExistence type="inferred from homology"/>
<gene>
    <name evidence="4" type="ORF">SAMN05443287_1109</name>
</gene>
<dbReference type="InterPro" id="IPR051338">
    <property type="entry name" value="NodU/CmcH_Carbamoyltrnsfr"/>
</dbReference>
<keyword evidence="5" id="KW-1185">Reference proteome</keyword>
<evidence type="ECO:0000259" key="2">
    <source>
        <dbReference type="Pfam" id="PF02543"/>
    </source>
</evidence>
<dbReference type="InterPro" id="IPR043129">
    <property type="entry name" value="ATPase_NBD"/>
</dbReference>
<evidence type="ECO:0000259" key="3">
    <source>
        <dbReference type="Pfam" id="PF16861"/>
    </source>
</evidence>
<dbReference type="Proteomes" id="UP000198707">
    <property type="component" value="Unassembled WGS sequence"/>
</dbReference>
<evidence type="ECO:0000256" key="1">
    <source>
        <dbReference type="ARBA" id="ARBA00006129"/>
    </source>
</evidence>
<accession>A0A1H7CMQ7</accession>
<name>A0A1H7CMQ7_9ACTN</name>
<evidence type="ECO:0000313" key="5">
    <source>
        <dbReference type="Proteomes" id="UP000198707"/>
    </source>
</evidence>
<dbReference type="PANTHER" id="PTHR34847:SF1">
    <property type="entry name" value="NODULATION PROTEIN U"/>
    <property type="match status" value="1"/>
</dbReference>
<dbReference type="RefSeq" id="WP_092382083.1">
    <property type="nucleotide sequence ID" value="NZ_BOPI01000074.1"/>
</dbReference>
<comment type="similarity">
    <text evidence="1">Belongs to the NodU/CmcH family.</text>
</comment>
<evidence type="ECO:0000313" key="4">
    <source>
        <dbReference type="EMBL" id="SEJ90929.1"/>
    </source>
</evidence>
<keyword evidence="4" id="KW-0808">Transferase</keyword>
<dbReference type="STRING" id="1144548.SAMN05443287_1109"/>
<dbReference type="InterPro" id="IPR031730">
    <property type="entry name" value="Carbam_trans_C"/>
</dbReference>
<dbReference type="GO" id="GO:0016740">
    <property type="term" value="F:transferase activity"/>
    <property type="evidence" value="ECO:0007669"/>
    <property type="project" value="UniProtKB-KW"/>
</dbReference>
<feature type="domain" description="Carbamoyltransferase C-terminal" evidence="3">
    <location>
        <begin position="412"/>
        <end position="583"/>
    </location>
</feature>
<dbReference type="SUPFAM" id="SSF53067">
    <property type="entry name" value="Actin-like ATPase domain"/>
    <property type="match status" value="1"/>
</dbReference>